<dbReference type="GO" id="GO:0031412">
    <property type="term" value="P:gas vesicle organization"/>
    <property type="evidence" value="ECO:0007669"/>
    <property type="project" value="InterPro"/>
</dbReference>
<organism evidence="1 2">
    <name type="scientific">Candidatus Magnetoglobus multicellularis str. Araruama</name>
    <dbReference type="NCBI Taxonomy" id="890399"/>
    <lineage>
        <taxon>Bacteria</taxon>
        <taxon>Pseudomonadati</taxon>
        <taxon>Thermodesulfobacteriota</taxon>
        <taxon>Desulfobacteria</taxon>
        <taxon>Desulfobacterales</taxon>
        <taxon>Desulfobacteraceae</taxon>
        <taxon>Candidatus Magnetoglobus</taxon>
    </lineage>
</organism>
<dbReference type="Proteomes" id="UP000189670">
    <property type="component" value="Unassembled WGS sequence"/>
</dbReference>
<sequence>MATSPQSKYIYAFISSDINLDKDFTGINDQRIYTILHGKIAAVVSDYPNKKIRGQRKFIAAHHAVLTYLMTQTTPLPVVFGIISKTPSELKDFISKTKTPNFQLKTPSWKS</sequence>
<dbReference type="AlphaFoldDB" id="A0A1V1NTN3"/>
<evidence type="ECO:0000313" key="2">
    <source>
        <dbReference type="Proteomes" id="UP000189670"/>
    </source>
</evidence>
<proteinExistence type="predicted"/>
<dbReference type="EMBL" id="ATBP01002453">
    <property type="protein sequence ID" value="ETR65846.1"/>
    <property type="molecule type" value="Genomic_DNA"/>
</dbReference>
<dbReference type="InterPro" id="IPR009430">
    <property type="entry name" value="GvpL/GvpF"/>
</dbReference>
<comment type="caution">
    <text evidence="1">The sequence shown here is derived from an EMBL/GenBank/DDBJ whole genome shotgun (WGS) entry which is preliminary data.</text>
</comment>
<accession>A0A1V1NTN3</accession>
<name>A0A1V1NTN3_9BACT</name>
<gene>
    <name evidence="1" type="ORF">OMM_13629</name>
</gene>
<dbReference type="Pfam" id="PF06386">
    <property type="entry name" value="GvpL_GvpF"/>
    <property type="match status" value="1"/>
</dbReference>
<protein>
    <submittedName>
        <fullName evidence="1">Uncharacterized protein</fullName>
    </submittedName>
</protein>
<evidence type="ECO:0000313" key="1">
    <source>
        <dbReference type="EMBL" id="ETR65846.1"/>
    </source>
</evidence>
<dbReference type="GO" id="GO:0031411">
    <property type="term" value="C:gas vesicle"/>
    <property type="evidence" value="ECO:0007669"/>
    <property type="project" value="InterPro"/>
</dbReference>
<reference evidence="2" key="1">
    <citation type="submission" date="2012-11" db="EMBL/GenBank/DDBJ databases">
        <authorList>
            <person name="Lucero-Rivera Y.E."/>
            <person name="Tovar-Ramirez D."/>
        </authorList>
    </citation>
    <scope>NUCLEOTIDE SEQUENCE [LARGE SCALE GENOMIC DNA]</scope>
    <source>
        <strain evidence="2">Araruama</strain>
    </source>
</reference>